<organism evidence="2 4">
    <name type="scientific">Scytonema tolypothrichoides VB-61278_2</name>
    <dbReference type="NCBI Taxonomy" id="3232314"/>
    <lineage>
        <taxon>Bacteria</taxon>
        <taxon>Bacillati</taxon>
        <taxon>Cyanobacteriota</taxon>
        <taxon>Cyanophyceae</taxon>
        <taxon>Nostocales</taxon>
        <taxon>Scytonemataceae</taxon>
        <taxon>Scytonema</taxon>
    </lineage>
</organism>
<feature type="compositionally biased region" description="Basic and acidic residues" evidence="1">
    <location>
        <begin position="1"/>
        <end position="13"/>
    </location>
</feature>
<dbReference type="EMBL" id="JBFQGM010000004">
    <property type="protein sequence ID" value="MFL9461330.1"/>
    <property type="molecule type" value="Genomic_DNA"/>
</dbReference>
<dbReference type="RefSeq" id="WP_038091924.1">
    <property type="nucleotide sequence ID" value="NZ_JBFQGM010000004.1"/>
</dbReference>
<protein>
    <recommendedName>
        <fullName evidence="5">CopG family transcriptional regulator</fullName>
    </recommendedName>
</protein>
<evidence type="ECO:0000313" key="3">
    <source>
        <dbReference type="EMBL" id="MFL9461330.1"/>
    </source>
</evidence>
<reference evidence="2 4" key="1">
    <citation type="submission" date="2024-07" db="EMBL/GenBank/DDBJ databases">
        <authorList>
            <person name="Tripathy S."/>
        </authorList>
    </citation>
    <scope>NUCLEOTIDE SEQUENCE [LARGE SCALE GENOMIC DNA]</scope>
    <source>
        <strain evidence="2 4">VB-61278_2</strain>
    </source>
</reference>
<evidence type="ECO:0000313" key="2">
    <source>
        <dbReference type="EMBL" id="MFL9461301.1"/>
    </source>
</evidence>
<keyword evidence="4" id="KW-1185">Reference proteome</keyword>
<name>A0ABW8WJX3_9CYAN</name>
<evidence type="ECO:0008006" key="5">
    <source>
        <dbReference type="Google" id="ProtNLM"/>
    </source>
</evidence>
<proteinExistence type="predicted"/>
<evidence type="ECO:0000313" key="4">
    <source>
        <dbReference type="Proteomes" id="UP001628874"/>
    </source>
</evidence>
<dbReference type="Proteomes" id="UP001628874">
    <property type="component" value="Unassembled WGS sequence"/>
</dbReference>
<gene>
    <name evidence="2" type="ORF">AB0759_11750</name>
    <name evidence="3" type="ORF">AB0759_11895</name>
</gene>
<feature type="region of interest" description="Disordered" evidence="1">
    <location>
        <begin position="1"/>
        <end position="23"/>
    </location>
</feature>
<sequence length="76" mass="8662">MSKYGDIIKKARQPENQITSEPEHEAEQFVNLCVKVPLTQRRYWMARAKEQGITVTSVIVEALSQKFGLPENQKSG</sequence>
<evidence type="ECO:0000256" key="1">
    <source>
        <dbReference type="SAM" id="MobiDB-lite"/>
    </source>
</evidence>
<comment type="caution">
    <text evidence="2">The sequence shown here is derived from an EMBL/GenBank/DDBJ whole genome shotgun (WGS) entry which is preliminary data.</text>
</comment>
<dbReference type="EMBL" id="JBFQGM010000004">
    <property type="protein sequence ID" value="MFL9461301.1"/>
    <property type="molecule type" value="Genomic_DNA"/>
</dbReference>
<accession>A0ABW8WJX3</accession>